<keyword evidence="2" id="KW-1185">Reference proteome</keyword>
<evidence type="ECO:0000313" key="2">
    <source>
        <dbReference type="Proteomes" id="UP000308600"/>
    </source>
</evidence>
<dbReference type="Proteomes" id="UP000308600">
    <property type="component" value="Unassembled WGS sequence"/>
</dbReference>
<protein>
    <submittedName>
        <fullName evidence="1">Uncharacterized protein</fullName>
    </submittedName>
</protein>
<feature type="non-terminal residue" evidence="1">
    <location>
        <position position="1"/>
    </location>
</feature>
<name>A0ACD3A2P2_9AGAR</name>
<evidence type="ECO:0000313" key="1">
    <source>
        <dbReference type="EMBL" id="TFK59919.1"/>
    </source>
</evidence>
<accession>A0ACD3A2P2</accession>
<gene>
    <name evidence="1" type="ORF">BDN72DRAFT_780076</name>
</gene>
<reference evidence="1 2" key="1">
    <citation type="journal article" date="2019" name="Nat. Ecol. Evol.">
        <title>Megaphylogeny resolves global patterns of mushroom evolution.</title>
        <authorList>
            <person name="Varga T."/>
            <person name="Krizsan K."/>
            <person name="Foldi C."/>
            <person name="Dima B."/>
            <person name="Sanchez-Garcia M."/>
            <person name="Sanchez-Ramirez S."/>
            <person name="Szollosi G.J."/>
            <person name="Szarkandi J.G."/>
            <person name="Papp V."/>
            <person name="Albert L."/>
            <person name="Andreopoulos W."/>
            <person name="Angelini C."/>
            <person name="Antonin V."/>
            <person name="Barry K.W."/>
            <person name="Bougher N.L."/>
            <person name="Buchanan P."/>
            <person name="Buyck B."/>
            <person name="Bense V."/>
            <person name="Catcheside P."/>
            <person name="Chovatia M."/>
            <person name="Cooper J."/>
            <person name="Damon W."/>
            <person name="Desjardin D."/>
            <person name="Finy P."/>
            <person name="Geml J."/>
            <person name="Haridas S."/>
            <person name="Hughes K."/>
            <person name="Justo A."/>
            <person name="Karasinski D."/>
            <person name="Kautmanova I."/>
            <person name="Kiss B."/>
            <person name="Kocsube S."/>
            <person name="Kotiranta H."/>
            <person name="LaButti K.M."/>
            <person name="Lechner B.E."/>
            <person name="Liimatainen K."/>
            <person name="Lipzen A."/>
            <person name="Lukacs Z."/>
            <person name="Mihaltcheva S."/>
            <person name="Morgado L.N."/>
            <person name="Niskanen T."/>
            <person name="Noordeloos M.E."/>
            <person name="Ohm R.A."/>
            <person name="Ortiz-Santana B."/>
            <person name="Ovrebo C."/>
            <person name="Racz N."/>
            <person name="Riley R."/>
            <person name="Savchenko A."/>
            <person name="Shiryaev A."/>
            <person name="Soop K."/>
            <person name="Spirin V."/>
            <person name="Szebenyi C."/>
            <person name="Tomsovsky M."/>
            <person name="Tulloss R.E."/>
            <person name="Uehling J."/>
            <person name="Grigoriev I.V."/>
            <person name="Vagvolgyi C."/>
            <person name="Papp T."/>
            <person name="Martin F.M."/>
            <person name="Miettinen O."/>
            <person name="Hibbett D.S."/>
            <person name="Nagy L.G."/>
        </authorList>
    </citation>
    <scope>NUCLEOTIDE SEQUENCE [LARGE SCALE GENOMIC DNA]</scope>
    <source>
        <strain evidence="1 2">NL-1719</strain>
    </source>
</reference>
<proteinExistence type="predicted"/>
<organism evidence="1 2">
    <name type="scientific">Pluteus cervinus</name>
    <dbReference type="NCBI Taxonomy" id="181527"/>
    <lineage>
        <taxon>Eukaryota</taxon>
        <taxon>Fungi</taxon>
        <taxon>Dikarya</taxon>
        <taxon>Basidiomycota</taxon>
        <taxon>Agaricomycotina</taxon>
        <taxon>Agaricomycetes</taxon>
        <taxon>Agaricomycetidae</taxon>
        <taxon>Agaricales</taxon>
        <taxon>Pluteineae</taxon>
        <taxon>Pluteaceae</taxon>
        <taxon>Pluteus</taxon>
    </lineage>
</organism>
<dbReference type="EMBL" id="ML208865">
    <property type="protein sequence ID" value="TFK59919.1"/>
    <property type="molecule type" value="Genomic_DNA"/>
</dbReference>
<sequence>SFGILKRRFTLLDAAPEYNITMQAKLVPALCALHNFLRIHDPSEDPVSNFAQEPNTTIQTGDAAPVTEIETQAEGEETDEYRRASNRRDKIAQAMWAAYQEELERRDMVTGQLE</sequence>